<evidence type="ECO:0000313" key="2">
    <source>
        <dbReference type="Proteomes" id="UP001596058"/>
    </source>
</evidence>
<dbReference type="Gene3D" id="1.10.357.10">
    <property type="entry name" value="Tetracycline Repressor, domain 2"/>
    <property type="match status" value="1"/>
</dbReference>
<keyword evidence="2" id="KW-1185">Reference proteome</keyword>
<gene>
    <name evidence="1" type="ORF">ACFPZ3_66350</name>
</gene>
<name>A0ABW1DDB2_9ACTN</name>
<organism evidence="1 2">
    <name type="scientific">Nonomuraea insulae</name>
    <dbReference type="NCBI Taxonomy" id="1616787"/>
    <lineage>
        <taxon>Bacteria</taxon>
        <taxon>Bacillati</taxon>
        <taxon>Actinomycetota</taxon>
        <taxon>Actinomycetes</taxon>
        <taxon>Streptosporangiales</taxon>
        <taxon>Streptosporangiaceae</taxon>
        <taxon>Nonomuraea</taxon>
    </lineage>
</organism>
<evidence type="ECO:0000313" key="1">
    <source>
        <dbReference type="EMBL" id="MFC5835230.1"/>
    </source>
</evidence>
<proteinExistence type="predicted"/>
<sequence>MIELIRARGYVWAISYGISVQAAGGVSRAELHAMVDLTLQAWPPLPAADGTGPQDRPQNFTSG</sequence>
<accession>A0ABW1DDB2</accession>
<dbReference type="RefSeq" id="WP_379524642.1">
    <property type="nucleotide sequence ID" value="NZ_JBHSPA010000119.1"/>
</dbReference>
<comment type="caution">
    <text evidence="1">The sequence shown here is derived from an EMBL/GenBank/DDBJ whole genome shotgun (WGS) entry which is preliminary data.</text>
</comment>
<reference evidence="2" key="1">
    <citation type="journal article" date="2019" name="Int. J. Syst. Evol. Microbiol.">
        <title>The Global Catalogue of Microorganisms (GCM) 10K type strain sequencing project: providing services to taxonomists for standard genome sequencing and annotation.</title>
        <authorList>
            <consortium name="The Broad Institute Genomics Platform"/>
            <consortium name="The Broad Institute Genome Sequencing Center for Infectious Disease"/>
            <person name="Wu L."/>
            <person name="Ma J."/>
        </authorList>
    </citation>
    <scope>NUCLEOTIDE SEQUENCE [LARGE SCALE GENOMIC DNA]</scope>
    <source>
        <strain evidence="2">CCUG 53903</strain>
    </source>
</reference>
<protein>
    <submittedName>
        <fullName evidence="1">Uncharacterized protein</fullName>
    </submittedName>
</protein>
<dbReference type="Proteomes" id="UP001596058">
    <property type="component" value="Unassembled WGS sequence"/>
</dbReference>
<dbReference type="EMBL" id="JBHSPA010000119">
    <property type="protein sequence ID" value="MFC5835230.1"/>
    <property type="molecule type" value="Genomic_DNA"/>
</dbReference>